<dbReference type="Pfam" id="PF25975">
    <property type="entry name" value="CzcB_C"/>
    <property type="match status" value="1"/>
</dbReference>
<keyword evidence="2" id="KW-0813">Transport</keyword>
<dbReference type="GO" id="GO:0015679">
    <property type="term" value="P:plasma membrane copper ion transport"/>
    <property type="evidence" value="ECO:0007669"/>
    <property type="project" value="TreeGrafter"/>
</dbReference>
<dbReference type="EMBL" id="JABBNU010000004">
    <property type="protein sequence ID" value="NMM48261.1"/>
    <property type="molecule type" value="Genomic_DNA"/>
</dbReference>
<name>A0A848IY58_9BACT</name>
<feature type="domain" description="DUF3347" evidence="4">
    <location>
        <begin position="439"/>
        <end position="528"/>
    </location>
</feature>
<dbReference type="GO" id="GO:0030288">
    <property type="term" value="C:outer membrane-bounded periplasmic space"/>
    <property type="evidence" value="ECO:0007669"/>
    <property type="project" value="TreeGrafter"/>
</dbReference>
<dbReference type="GO" id="GO:0060003">
    <property type="term" value="P:copper ion export"/>
    <property type="evidence" value="ECO:0007669"/>
    <property type="project" value="TreeGrafter"/>
</dbReference>
<feature type="domain" description="Heavy metal binding" evidence="5">
    <location>
        <begin position="52"/>
        <end position="78"/>
    </location>
</feature>
<keyword evidence="3" id="KW-0812">Transmembrane</keyword>
<evidence type="ECO:0000313" key="10">
    <source>
        <dbReference type="Proteomes" id="UP000559010"/>
    </source>
</evidence>
<protein>
    <submittedName>
        <fullName evidence="9">Efflux RND transporter periplasmic adaptor subunit</fullName>
    </submittedName>
</protein>
<proteinExistence type="inferred from homology"/>
<evidence type="ECO:0000256" key="1">
    <source>
        <dbReference type="ARBA" id="ARBA00009477"/>
    </source>
</evidence>
<keyword evidence="3" id="KW-1133">Transmembrane helix</keyword>
<dbReference type="Pfam" id="PF25954">
    <property type="entry name" value="Beta-barrel_RND_2"/>
    <property type="match status" value="1"/>
</dbReference>
<evidence type="ECO:0000259" key="6">
    <source>
        <dbReference type="Pfam" id="PF25954"/>
    </source>
</evidence>
<feature type="domain" description="CusB-like beta-barrel" evidence="6">
    <location>
        <begin position="253"/>
        <end position="326"/>
    </location>
</feature>
<evidence type="ECO:0000313" key="9">
    <source>
        <dbReference type="EMBL" id="NMM48261.1"/>
    </source>
</evidence>
<dbReference type="Pfam" id="PF25973">
    <property type="entry name" value="BSH_CzcB"/>
    <property type="match status" value="1"/>
</dbReference>
<evidence type="ECO:0000256" key="2">
    <source>
        <dbReference type="ARBA" id="ARBA00022448"/>
    </source>
</evidence>
<comment type="caution">
    <text evidence="9">The sequence shown here is derived from an EMBL/GenBank/DDBJ whole genome shotgun (WGS) entry which is preliminary data.</text>
</comment>
<dbReference type="Proteomes" id="UP000559010">
    <property type="component" value="Unassembled WGS sequence"/>
</dbReference>
<dbReference type="GO" id="GO:0022857">
    <property type="term" value="F:transmembrane transporter activity"/>
    <property type="evidence" value="ECO:0007669"/>
    <property type="project" value="InterPro"/>
</dbReference>
<accession>A0A848IY58</accession>
<dbReference type="GO" id="GO:0016020">
    <property type="term" value="C:membrane"/>
    <property type="evidence" value="ECO:0007669"/>
    <property type="project" value="InterPro"/>
</dbReference>
<dbReference type="InterPro" id="IPR058649">
    <property type="entry name" value="CzcB_C"/>
</dbReference>
<sequence>MKISNKSKLFAYGIFMLLIGIISGLVIGNKGENESSADASMTEHNHAEETIYTCSMHPQIRQPEPGDCPICGMDLIPAEGDSDENTDPEAVTMSKSAMKLANIQTMQVKKGEVGKVIRLTGKIKQDERKVFLQTAHIPGRIERLNINFTGEKVKRGQVIAYIYSPGLVTAQEELIEAGKIKESQPQLYESAFRKLRNWKLSESQINRIVSSGKILNEFPITADVSGYVIEKTVNIGDHVKQGESLYKIVDLSSVWVLFDLYEEDISWVKEGDDISFKIKSLPGKNFNEKIDYIDPVIDPQTRVAYARVTLKNSDLNLKPEMFVSGVIDASEEMSSESIIIPESAVMWTGTRSVVYIKDSNQENIAFRLREVTLGPKTNDQYVVLEGLKPGEEVVVNGTFSVDAAAQLADKPSMMNRNNTGIDLSDNLTITGEKEINELISTYLELKDDLVNDDFTKALESAKSMKKSVSDINTANFDGEAVNEIKELKEDLLKEIDLFNKTGDINKSRQIFITMSDKIIETAKLFNFKNETYYVQHCPMANNNSGADWLSKEDEIKNPYFGASMLSCGEIKTIVK</sequence>
<dbReference type="Gene3D" id="2.40.420.20">
    <property type="match status" value="1"/>
</dbReference>
<dbReference type="Gene3D" id="2.40.30.170">
    <property type="match status" value="1"/>
</dbReference>
<dbReference type="Pfam" id="PF19335">
    <property type="entry name" value="HMBD"/>
    <property type="match status" value="1"/>
</dbReference>
<comment type="similarity">
    <text evidence="1">Belongs to the membrane fusion protein (MFP) (TC 8.A.1) family.</text>
</comment>
<dbReference type="SUPFAM" id="SSF111369">
    <property type="entry name" value="HlyD-like secretion proteins"/>
    <property type="match status" value="1"/>
</dbReference>
<evidence type="ECO:0000256" key="3">
    <source>
        <dbReference type="SAM" id="Phobius"/>
    </source>
</evidence>
<dbReference type="InterPro" id="IPR021782">
    <property type="entry name" value="DUF3347"/>
</dbReference>
<gene>
    <name evidence="9" type="ORF">HH304_07610</name>
</gene>
<dbReference type="AlphaFoldDB" id="A0A848IY58"/>
<dbReference type="InterPro" id="IPR045800">
    <property type="entry name" value="HMBD"/>
</dbReference>
<dbReference type="InterPro" id="IPR058792">
    <property type="entry name" value="Beta-barrel_RND_2"/>
</dbReference>
<dbReference type="InterPro" id="IPR051909">
    <property type="entry name" value="MFP_Cation_Efflux"/>
</dbReference>
<dbReference type="NCBIfam" id="TIGR01730">
    <property type="entry name" value="RND_mfp"/>
    <property type="match status" value="1"/>
</dbReference>
<evidence type="ECO:0000259" key="4">
    <source>
        <dbReference type="Pfam" id="PF11827"/>
    </source>
</evidence>
<feature type="domain" description="CzcB-like barrel-sandwich hybrid" evidence="7">
    <location>
        <begin position="135"/>
        <end position="250"/>
    </location>
</feature>
<keyword evidence="10" id="KW-1185">Reference proteome</keyword>
<keyword evidence="3" id="KW-0472">Membrane</keyword>
<dbReference type="GO" id="GO:0046914">
    <property type="term" value="F:transition metal ion binding"/>
    <property type="evidence" value="ECO:0007669"/>
    <property type="project" value="TreeGrafter"/>
</dbReference>
<dbReference type="PANTHER" id="PTHR30097">
    <property type="entry name" value="CATION EFFLUX SYSTEM PROTEIN CUSB"/>
    <property type="match status" value="1"/>
</dbReference>
<reference evidence="9 10" key="1">
    <citation type="submission" date="2020-04" db="EMBL/GenBank/DDBJ databases">
        <title>Flammeovirgaceae bacterium KN852 isolated from deep sea.</title>
        <authorList>
            <person name="Zhang D.-C."/>
        </authorList>
    </citation>
    <scope>NUCLEOTIDE SEQUENCE [LARGE SCALE GENOMIC DNA]</scope>
    <source>
        <strain evidence="9 10">KN852</strain>
    </source>
</reference>
<feature type="transmembrane region" description="Helical" evidence="3">
    <location>
        <begin position="9"/>
        <end position="28"/>
    </location>
</feature>
<evidence type="ECO:0000259" key="8">
    <source>
        <dbReference type="Pfam" id="PF25975"/>
    </source>
</evidence>
<dbReference type="InterPro" id="IPR058647">
    <property type="entry name" value="BSH_CzcB-like"/>
</dbReference>
<feature type="domain" description="CzcB-like C-terminal circularly permuted SH3-like" evidence="8">
    <location>
        <begin position="339"/>
        <end position="400"/>
    </location>
</feature>
<dbReference type="RefSeq" id="WP_169679797.1">
    <property type="nucleotide sequence ID" value="NZ_JABBNU010000004.1"/>
</dbReference>
<dbReference type="Pfam" id="PF11827">
    <property type="entry name" value="DUF3347"/>
    <property type="match status" value="1"/>
</dbReference>
<evidence type="ECO:0000259" key="7">
    <source>
        <dbReference type="Pfam" id="PF25973"/>
    </source>
</evidence>
<organism evidence="9 10">
    <name type="scientific">Marinigracilibium pacificum</name>
    <dbReference type="NCBI Taxonomy" id="2729599"/>
    <lineage>
        <taxon>Bacteria</taxon>
        <taxon>Pseudomonadati</taxon>
        <taxon>Bacteroidota</taxon>
        <taxon>Cytophagia</taxon>
        <taxon>Cytophagales</taxon>
        <taxon>Flammeovirgaceae</taxon>
        <taxon>Marinigracilibium</taxon>
    </lineage>
</organism>
<evidence type="ECO:0000259" key="5">
    <source>
        <dbReference type="Pfam" id="PF19335"/>
    </source>
</evidence>
<dbReference type="InterPro" id="IPR006143">
    <property type="entry name" value="RND_pump_MFP"/>
</dbReference>
<dbReference type="FunFam" id="2.40.30.170:FF:000010">
    <property type="entry name" value="Efflux RND transporter periplasmic adaptor subunit"/>
    <property type="match status" value="1"/>
</dbReference>
<dbReference type="PANTHER" id="PTHR30097:SF15">
    <property type="entry name" value="CATION EFFLUX SYSTEM PROTEIN CUSB"/>
    <property type="match status" value="1"/>
</dbReference>